<dbReference type="SMART" id="SM00220">
    <property type="entry name" value="S_TKc"/>
    <property type="match status" value="1"/>
</dbReference>
<protein>
    <recommendedName>
        <fullName evidence="6">Protein kinase domain-containing protein</fullName>
    </recommendedName>
</protein>
<reference evidence="7 8" key="1">
    <citation type="submission" date="2017-10" db="EMBL/GenBank/DDBJ databases">
        <title>Comparative genomics in systemic dimorphic fungi from Ajellomycetaceae.</title>
        <authorList>
            <person name="Munoz J.F."/>
            <person name="Mcewen J.G."/>
            <person name="Clay O.K."/>
            <person name="Cuomo C.A."/>
        </authorList>
    </citation>
    <scope>NUCLEOTIDE SEQUENCE [LARGE SCALE GENOMIC DNA]</scope>
    <source>
        <strain evidence="7 8">UAMH7299</strain>
    </source>
</reference>
<dbReference type="InterPro" id="IPR051175">
    <property type="entry name" value="CLK_kinases"/>
</dbReference>
<dbReference type="SUPFAM" id="SSF56112">
    <property type="entry name" value="Protein kinase-like (PK-like)"/>
    <property type="match status" value="1"/>
</dbReference>
<keyword evidence="2" id="KW-0808">Transferase</keyword>
<dbReference type="InterPro" id="IPR000719">
    <property type="entry name" value="Prot_kinase_dom"/>
</dbReference>
<dbReference type="EMBL" id="PDNA01000001">
    <property type="protein sequence ID" value="PGH28292.1"/>
    <property type="molecule type" value="Genomic_DNA"/>
</dbReference>
<dbReference type="GO" id="GO:0005524">
    <property type="term" value="F:ATP binding"/>
    <property type="evidence" value="ECO:0007669"/>
    <property type="project" value="UniProtKB-KW"/>
</dbReference>
<dbReference type="PANTHER" id="PTHR45646:SF11">
    <property type="entry name" value="SERINE_THREONINE-PROTEIN KINASE DOA"/>
    <property type="match status" value="1"/>
</dbReference>
<organism evidence="7 8">
    <name type="scientific">Polytolypa hystricis (strain UAMH7299)</name>
    <dbReference type="NCBI Taxonomy" id="1447883"/>
    <lineage>
        <taxon>Eukaryota</taxon>
        <taxon>Fungi</taxon>
        <taxon>Dikarya</taxon>
        <taxon>Ascomycota</taxon>
        <taxon>Pezizomycotina</taxon>
        <taxon>Eurotiomycetes</taxon>
        <taxon>Eurotiomycetidae</taxon>
        <taxon>Onygenales</taxon>
        <taxon>Onygenales incertae sedis</taxon>
        <taxon>Polytolypa</taxon>
    </lineage>
</organism>
<dbReference type="AlphaFoldDB" id="A0A2B7Z5I2"/>
<evidence type="ECO:0000256" key="1">
    <source>
        <dbReference type="ARBA" id="ARBA00022527"/>
    </source>
</evidence>
<evidence type="ECO:0000256" key="4">
    <source>
        <dbReference type="ARBA" id="ARBA00022777"/>
    </source>
</evidence>
<dbReference type="PROSITE" id="PS00108">
    <property type="entry name" value="PROTEIN_KINASE_ST"/>
    <property type="match status" value="1"/>
</dbReference>
<dbReference type="OrthoDB" id="5979581at2759"/>
<proteinExistence type="predicted"/>
<evidence type="ECO:0000256" key="5">
    <source>
        <dbReference type="ARBA" id="ARBA00022840"/>
    </source>
</evidence>
<dbReference type="Gene3D" id="3.30.200.20">
    <property type="entry name" value="Phosphorylase Kinase, domain 1"/>
    <property type="match status" value="1"/>
</dbReference>
<sequence length="381" mass="42942">MARILRSSAWRRTLWQKSSPSRRISTIPHIPLETPIEEETLPHYDPEQYYPIILETCTRQGIRSRASLAMGPTQQVGYVEIFGSTVRDDKYRVLKVSTSLPKFPTATDRELKIYTHLTKVNSTHAGQSLIRELYASFDLQGPVGRHQCLILQPMHMTLLDMMRLNPKPFDRPLLKMILRRLLLALDFLHTEAEVVHTDLKTDNLMLTLEDSSMLADFAKSEVENPSPRKTIDQSRTIYKSGQFRRPTGGKGYGLPVLCDFGEARIGKTQESAGLVWDLFEGEHLFGDIFDTKGGHDPFKHIALMVASIGPPPGEFVKRSETAEQCFDPSGAWIAHEDAAIPSVSLESLEKRLSGQEKEFYSVHEVHAQMATRGAQDGKTTP</sequence>
<keyword evidence="1" id="KW-0723">Serine/threonine-protein kinase</keyword>
<evidence type="ECO:0000313" key="7">
    <source>
        <dbReference type="EMBL" id="PGH28292.1"/>
    </source>
</evidence>
<dbReference type="Proteomes" id="UP000224634">
    <property type="component" value="Unassembled WGS sequence"/>
</dbReference>
<keyword evidence="5" id="KW-0067">ATP-binding</keyword>
<dbReference type="Pfam" id="PF00069">
    <property type="entry name" value="Pkinase"/>
    <property type="match status" value="1"/>
</dbReference>
<evidence type="ECO:0000313" key="8">
    <source>
        <dbReference type="Proteomes" id="UP000224634"/>
    </source>
</evidence>
<feature type="domain" description="Protein kinase" evidence="6">
    <location>
        <begin position="62"/>
        <end position="381"/>
    </location>
</feature>
<accession>A0A2B7Z5I2</accession>
<dbReference type="GO" id="GO:0004674">
    <property type="term" value="F:protein serine/threonine kinase activity"/>
    <property type="evidence" value="ECO:0007669"/>
    <property type="project" value="UniProtKB-KW"/>
</dbReference>
<keyword evidence="4" id="KW-0418">Kinase</keyword>
<name>A0A2B7Z5I2_POLH7</name>
<dbReference type="GO" id="GO:0005634">
    <property type="term" value="C:nucleus"/>
    <property type="evidence" value="ECO:0007669"/>
    <property type="project" value="TreeGrafter"/>
</dbReference>
<evidence type="ECO:0000256" key="3">
    <source>
        <dbReference type="ARBA" id="ARBA00022741"/>
    </source>
</evidence>
<dbReference type="InterPro" id="IPR008271">
    <property type="entry name" value="Ser/Thr_kinase_AS"/>
</dbReference>
<dbReference type="GO" id="GO:0043484">
    <property type="term" value="P:regulation of RNA splicing"/>
    <property type="evidence" value="ECO:0007669"/>
    <property type="project" value="TreeGrafter"/>
</dbReference>
<comment type="caution">
    <text evidence="7">The sequence shown here is derived from an EMBL/GenBank/DDBJ whole genome shotgun (WGS) entry which is preliminary data.</text>
</comment>
<dbReference type="PROSITE" id="PS50011">
    <property type="entry name" value="PROTEIN_KINASE_DOM"/>
    <property type="match status" value="1"/>
</dbReference>
<gene>
    <name evidence="7" type="ORF">AJ80_00183</name>
</gene>
<evidence type="ECO:0000259" key="6">
    <source>
        <dbReference type="PROSITE" id="PS50011"/>
    </source>
</evidence>
<dbReference type="STRING" id="1447883.A0A2B7Z5I2"/>
<dbReference type="PANTHER" id="PTHR45646">
    <property type="entry name" value="SERINE/THREONINE-PROTEIN KINASE DOA-RELATED"/>
    <property type="match status" value="1"/>
</dbReference>
<keyword evidence="8" id="KW-1185">Reference proteome</keyword>
<keyword evidence="3" id="KW-0547">Nucleotide-binding</keyword>
<dbReference type="InterPro" id="IPR011009">
    <property type="entry name" value="Kinase-like_dom_sf"/>
</dbReference>
<dbReference type="Gene3D" id="1.10.510.10">
    <property type="entry name" value="Transferase(Phosphotransferase) domain 1"/>
    <property type="match status" value="2"/>
</dbReference>
<evidence type="ECO:0000256" key="2">
    <source>
        <dbReference type="ARBA" id="ARBA00022679"/>
    </source>
</evidence>